<keyword evidence="3" id="KW-0812">Transmembrane</keyword>
<evidence type="ECO:0000259" key="4">
    <source>
        <dbReference type="PROSITE" id="PS50927"/>
    </source>
</evidence>
<dbReference type="PROSITE" id="PS50948">
    <property type="entry name" value="PAN"/>
    <property type="match status" value="1"/>
</dbReference>
<dbReference type="Pfam" id="PF08276">
    <property type="entry name" value="PAN_2"/>
    <property type="match status" value="1"/>
</dbReference>
<feature type="domain" description="Apple" evidence="5">
    <location>
        <begin position="375"/>
        <end position="465"/>
    </location>
</feature>
<dbReference type="FunFam" id="2.90.10.30:FF:000003">
    <property type="entry name" value="Os04g0303100 protein"/>
    <property type="match status" value="1"/>
</dbReference>
<sequence>MRVTANNNQPTDQKQALLMGKPSLGLIISLAIITIFIFSAHLNNAQSLKYQPAANLSTTWINNNPIFGNSSDIHNGGFTITPVLSLSNTSHFISGFYCFPNDTSCFFGIVIFAERYDYENLTWLDAPQLVWSANRDRPVKVNAILKLTGSGDLILEDADGDIIWSTDTGGKSVTGLRFSEFGNLVLFDKYNTAVWQSFDHPTDSLLLGQKLVSGQKLIAKTSSADFSRGLFWLLVRNGSLLGYLEANPPVVYYKYILDGISKFTNLEEEYVAFENGSFNGQNIPLASTAQFMRLEPDGHLKVYDSGGGQWKIVADLLDSEFDDCGYPTVCGKYGICSNGPQCGCLEGSDNEIGNFKPISYKQPNLGCSLVTPISCDYSQHHSLLELTDTSYFVLNLQYNNELDEKTGLQDCKNACLRNCSCKAALFAYQLSDSNSRRGCLLISEVFTLINSEGGYNNVSVFLKVQNSPTKKNWSQINFPRKKSRSGTIVLGSSFGAFFGLCLLVGSCFFIFKRKREPKELDEFLVDNVPGMPSRFSYDDLKNATNDFHDKLGEGGFGSVFQGTLSDGTKLNGAEVVEMMRLAVWCLQGDFNKRASMSVVVKVLEGSMNVENNLEYSFTTPAVPRTIAAAGHVEGVINTDTRPLPSTLSGPRELRTVRYGTVRGEVRQSGGGGYGPEVMGSVVDGLGGGGFSGEPKGGGAVEFHCGDLSYGGGSGTGWRWCFGW</sequence>
<dbReference type="InterPro" id="IPR051343">
    <property type="entry name" value="G-type_lectin_kinases/EP1-like"/>
</dbReference>
<feature type="transmembrane region" description="Helical" evidence="3">
    <location>
        <begin position="488"/>
        <end position="511"/>
    </location>
</feature>
<proteinExistence type="predicted"/>
<feature type="domain" description="Bulb-type lectin" evidence="4">
    <location>
        <begin position="77"/>
        <end position="199"/>
    </location>
</feature>
<gene>
    <name evidence="6" type="ORF">RHGRI_017390</name>
</gene>
<dbReference type="PROSITE" id="PS50927">
    <property type="entry name" value="BULB_LECTIN"/>
    <property type="match status" value="1"/>
</dbReference>
<organism evidence="6 7">
    <name type="scientific">Rhododendron griersonianum</name>
    <dbReference type="NCBI Taxonomy" id="479676"/>
    <lineage>
        <taxon>Eukaryota</taxon>
        <taxon>Viridiplantae</taxon>
        <taxon>Streptophyta</taxon>
        <taxon>Embryophyta</taxon>
        <taxon>Tracheophyta</taxon>
        <taxon>Spermatophyta</taxon>
        <taxon>Magnoliopsida</taxon>
        <taxon>eudicotyledons</taxon>
        <taxon>Gunneridae</taxon>
        <taxon>Pentapetalae</taxon>
        <taxon>asterids</taxon>
        <taxon>Ericales</taxon>
        <taxon>Ericaceae</taxon>
        <taxon>Ericoideae</taxon>
        <taxon>Rhodoreae</taxon>
        <taxon>Rhododendron</taxon>
    </lineage>
</organism>
<evidence type="ECO:0000313" key="6">
    <source>
        <dbReference type="EMBL" id="KAG5544912.1"/>
    </source>
</evidence>
<feature type="transmembrane region" description="Helical" evidence="3">
    <location>
        <begin position="24"/>
        <end position="42"/>
    </location>
</feature>
<keyword evidence="3" id="KW-1133">Transmembrane helix</keyword>
<evidence type="ECO:0000256" key="3">
    <source>
        <dbReference type="SAM" id="Phobius"/>
    </source>
</evidence>
<keyword evidence="2" id="KW-0325">Glycoprotein</keyword>
<evidence type="ECO:0000256" key="1">
    <source>
        <dbReference type="ARBA" id="ARBA00022729"/>
    </source>
</evidence>
<evidence type="ECO:0000313" key="7">
    <source>
        <dbReference type="Proteomes" id="UP000823749"/>
    </source>
</evidence>
<keyword evidence="1" id="KW-0732">Signal</keyword>
<comment type="caution">
    <text evidence="6">The sequence shown here is derived from an EMBL/GenBank/DDBJ whole genome shotgun (WGS) entry which is preliminary data.</text>
</comment>
<reference evidence="6 7" key="1">
    <citation type="submission" date="2020-08" db="EMBL/GenBank/DDBJ databases">
        <title>Plant Genome Project.</title>
        <authorList>
            <person name="Zhang R.-G."/>
        </authorList>
    </citation>
    <scope>NUCLEOTIDE SEQUENCE [LARGE SCALE GENOMIC DNA]</scope>
    <source>
        <strain evidence="6">WSP0</strain>
        <tissue evidence="6">Leaf</tissue>
    </source>
</reference>
<dbReference type="SMART" id="SM00108">
    <property type="entry name" value="B_lectin"/>
    <property type="match status" value="1"/>
</dbReference>
<dbReference type="Gene3D" id="2.90.10.30">
    <property type="match status" value="1"/>
</dbReference>
<keyword evidence="3" id="KW-0472">Membrane</keyword>
<dbReference type="CDD" id="cd00028">
    <property type="entry name" value="B_lectin"/>
    <property type="match status" value="1"/>
</dbReference>
<dbReference type="AlphaFoldDB" id="A0AAV6JXL1"/>
<dbReference type="Gene3D" id="3.30.200.20">
    <property type="entry name" value="Phosphorylase Kinase, domain 1"/>
    <property type="match status" value="1"/>
</dbReference>
<dbReference type="Proteomes" id="UP000823749">
    <property type="component" value="Chromosome 6"/>
</dbReference>
<dbReference type="EMBL" id="JACTNZ010000006">
    <property type="protein sequence ID" value="KAG5544912.1"/>
    <property type="molecule type" value="Genomic_DNA"/>
</dbReference>
<protein>
    <recommendedName>
        <fullName evidence="8">Receptor-like serine/threonine-protein kinase</fullName>
    </recommendedName>
</protein>
<accession>A0AAV6JXL1</accession>
<dbReference type="Pfam" id="PF01453">
    <property type="entry name" value="B_lectin"/>
    <property type="match status" value="1"/>
</dbReference>
<keyword evidence="7" id="KW-1185">Reference proteome</keyword>
<dbReference type="InterPro" id="IPR003609">
    <property type="entry name" value="Pan_app"/>
</dbReference>
<evidence type="ECO:0008006" key="8">
    <source>
        <dbReference type="Google" id="ProtNLM"/>
    </source>
</evidence>
<evidence type="ECO:0000256" key="2">
    <source>
        <dbReference type="ARBA" id="ARBA00023180"/>
    </source>
</evidence>
<dbReference type="PANTHER" id="PTHR47976">
    <property type="entry name" value="G-TYPE LECTIN S-RECEPTOR-LIKE SERINE/THREONINE-PROTEIN KINASE SD2-5"/>
    <property type="match status" value="1"/>
</dbReference>
<dbReference type="SUPFAM" id="SSF51110">
    <property type="entry name" value="alpha-D-mannose-specific plant lectins"/>
    <property type="match status" value="1"/>
</dbReference>
<dbReference type="InterPro" id="IPR036426">
    <property type="entry name" value="Bulb-type_lectin_dom_sf"/>
</dbReference>
<dbReference type="PANTHER" id="PTHR47976:SF30">
    <property type="entry name" value="RECEPTOR-LIKE SERINE_THREONINE-PROTEIN KINASE"/>
    <property type="match status" value="1"/>
</dbReference>
<dbReference type="InterPro" id="IPR001480">
    <property type="entry name" value="Bulb-type_lectin_dom"/>
</dbReference>
<name>A0AAV6JXL1_9ERIC</name>
<evidence type="ECO:0000259" key="5">
    <source>
        <dbReference type="PROSITE" id="PS50948"/>
    </source>
</evidence>